<gene>
    <name evidence="3" type="ORF">OVA965_LOCUS29823</name>
    <name evidence="4" type="ORF">TMI583_LOCUS30613</name>
</gene>
<evidence type="ECO:0000256" key="1">
    <source>
        <dbReference type="ARBA" id="ARBA00005445"/>
    </source>
</evidence>
<comment type="similarity">
    <text evidence="1">Belongs to the ice-binding protein family.</text>
</comment>
<comment type="caution">
    <text evidence="4">The sequence shown here is derived from an EMBL/GenBank/DDBJ whole genome shotgun (WGS) entry which is preliminary data.</text>
</comment>
<dbReference type="Proteomes" id="UP000677228">
    <property type="component" value="Unassembled WGS sequence"/>
</dbReference>
<protein>
    <recommendedName>
        <fullName evidence="6">DUF3494 domain-containing protein</fullName>
    </recommendedName>
</protein>
<name>A0A8S2R4U1_9BILA</name>
<dbReference type="Proteomes" id="UP000682733">
    <property type="component" value="Unassembled WGS sequence"/>
</dbReference>
<dbReference type="EMBL" id="CAJOBA010042880">
    <property type="protein sequence ID" value="CAF4141083.1"/>
    <property type="molecule type" value="Genomic_DNA"/>
</dbReference>
<proteinExistence type="inferred from homology"/>
<sequence>MVNCISTQIISISNLTSYAIIAGTTVTAVGNTYIVGDVIIYPSSSYSGLTEGINVIGTIHPADTIALAAKGDLTNAYNVMANILANQTLTITDLAKNTLFPGVYSFSSNPILLNGNLTLNGAGLYLFKITKDLITSNNCNIILINGASASNIYFHSGSSVTIATGCNFSGFVLARTSITVAGAIINGGLFALDAAVTIADYKSATIK</sequence>
<evidence type="ECO:0000313" key="5">
    <source>
        <dbReference type="Proteomes" id="UP000682733"/>
    </source>
</evidence>
<organism evidence="4 5">
    <name type="scientific">Didymodactylos carnosus</name>
    <dbReference type="NCBI Taxonomy" id="1234261"/>
    <lineage>
        <taxon>Eukaryota</taxon>
        <taxon>Metazoa</taxon>
        <taxon>Spiralia</taxon>
        <taxon>Gnathifera</taxon>
        <taxon>Rotifera</taxon>
        <taxon>Eurotatoria</taxon>
        <taxon>Bdelloidea</taxon>
        <taxon>Philodinida</taxon>
        <taxon>Philodinidae</taxon>
        <taxon>Didymodactylos</taxon>
    </lineage>
</organism>
<keyword evidence="2" id="KW-0732">Signal</keyword>
<dbReference type="Pfam" id="PF11999">
    <property type="entry name" value="Ice_binding"/>
    <property type="match status" value="1"/>
</dbReference>
<reference evidence="4" key="1">
    <citation type="submission" date="2021-02" db="EMBL/GenBank/DDBJ databases">
        <authorList>
            <person name="Nowell W R."/>
        </authorList>
    </citation>
    <scope>NUCLEOTIDE SEQUENCE</scope>
</reference>
<evidence type="ECO:0000313" key="3">
    <source>
        <dbReference type="EMBL" id="CAF1329610.1"/>
    </source>
</evidence>
<dbReference type="EMBL" id="CAJNOK010021261">
    <property type="protein sequence ID" value="CAF1329610.1"/>
    <property type="molecule type" value="Genomic_DNA"/>
</dbReference>
<evidence type="ECO:0000313" key="4">
    <source>
        <dbReference type="EMBL" id="CAF4141083.1"/>
    </source>
</evidence>
<accession>A0A8S2R4U1</accession>
<dbReference type="AlphaFoldDB" id="A0A8S2R4U1"/>
<evidence type="ECO:0008006" key="6">
    <source>
        <dbReference type="Google" id="ProtNLM"/>
    </source>
</evidence>
<evidence type="ECO:0000256" key="2">
    <source>
        <dbReference type="ARBA" id="ARBA00022729"/>
    </source>
</evidence>
<dbReference type="InterPro" id="IPR021884">
    <property type="entry name" value="Ice-bd_prot"/>
</dbReference>